<dbReference type="Pfam" id="PF20431">
    <property type="entry name" value="E_motif"/>
    <property type="match status" value="1"/>
</dbReference>
<dbReference type="PANTHER" id="PTHR47926">
    <property type="entry name" value="PENTATRICOPEPTIDE REPEAT-CONTAINING PROTEIN"/>
    <property type="match status" value="1"/>
</dbReference>
<sequence>MVYAKCGWIETAKKLFEEEKASKDIVTWNSMINAYAQHGEWCQCFKLYGQMKQLNLEPDGITFLGLLTSCVNSGLVEEGWEIFKEMTETYSCQPSQEHYACMVDLLGRAGHVNEARELVRSMPIKPDTRVWGPLLSASKMHSQTKIAEFAAENLLIMEPRNAGNYILLSNIYAAAGKWDGVAKMRSFLRDRGLKKTPGCSWIEMNGCMHEFRVADKSHPQADHIHAILRNIELEIQDAREKCGKTYADFVDFWRIT</sequence>
<protein>
    <recommendedName>
        <fullName evidence="5">DYW domain-containing protein</fullName>
    </recommendedName>
</protein>
<dbReference type="PROSITE" id="PS51375">
    <property type="entry name" value="PPR"/>
    <property type="match status" value="1"/>
</dbReference>
<proteinExistence type="predicted"/>
<evidence type="ECO:0000256" key="2">
    <source>
        <dbReference type="PROSITE-ProRule" id="PRU00708"/>
    </source>
</evidence>
<keyword evidence="4" id="KW-1185">Reference proteome</keyword>
<organism evidence="3 4">
    <name type="scientific">Turnera subulata</name>
    <dbReference type="NCBI Taxonomy" id="218843"/>
    <lineage>
        <taxon>Eukaryota</taxon>
        <taxon>Viridiplantae</taxon>
        <taxon>Streptophyta</taxon>
        <taxon>Embryophyta</taxon>
        <taxon>Tracheophyta</taxon>
        <taxon>Spermatophyta</taxon>
        <taxon>Magnoliopsida</taxon>
        <taxon>eudicotyledons</taxon>
        <taxon>Gunneridae</taxon>
        <taxon>Pentapetalae</taxon>
        <taxon>rosids</taxon>
        <taxon>fabids</taxon>
        <taxon>Malpighiales</taxon>
        <taxon>Passifloraceae</taxon>
        <taxon>Turnera</taxon>
    </lineage>
</organism>
<dbReference type="InterPro" id="IPR046960">
    <property type="entry name" value="PPR_At4g14850-like_plant"/>
</dbReference>
<dbReference type="NCBIfam" id="TIGR00756">
    <property type="entry name" value="PPR"/>
    <property type="match status" value="3"/>
</dbReference>
<evidence type="ECO:0008006" key="5">
    <source>
        <dbReference type="Google" id="ProtNLM"/>
    </source>
</evidence>
<evidence type="ECO:0000256" key="1">
    <source>
        <dbReference type="ARBA" id="ARBA00022737"/>
    </source>
</evidence>
<dbReference type="GO" id="GO:0003723">
    <property type="term" value="F:RNA binding"/>
    <property type="evidence" value="ECO:0007669"/>
    <property type="project" value="InterPro"/>
</dbReference>
<reference evidence="3" key="2">
    <citation type="journal article" date="2023" name="Plants (Basel)">
        <title>Annotation of the Turnera subulata (Passifloraceae) Draft Genome Reveals the S-Locus Evolved after the Divergence of Turneroideae from Passifloroideae in a Stepwise Manner.</title>
        <authorList>
            <person name="Henning P.M."/>
            <person name="Roalson E.H."/>
            <person name="Mir W."/>
            <person name="McCubbin A.G."/>
            <person name="Shore J.S."/>
        </authorList>
    </citation>
    <scope>NUCLEOTIDE SEQUENCE</scope>
    <source>
        <strain evidence="3">F60SS</strain>
    </source>
</reference>
<dbReference type="InterPro" id="IPR046848">
    <property type="entry name" value="E_motif"/>
</dbReference>
<gene>
    <name evidence="3" type="ORF">Tsubulata_037522</name>
</gene>
<dbReference type="EMBL" id="JAKUCV010001735">
    <property type="protein sequence ID" value="KAJ4845250.1"/>
    <property type="molecule type" value="Genomic_DNA"/>
</dbReference>
<feature type="repeat" description="PPR" evidence="2">
    <location>
        <begin position="24"/>
        <end position="58"/>
    </location>
</feature>
<dbReference type="GO" id="GO:0009451">
    <property type="term" value="P:RNA modification"/>
    <property type="evidence" value="ECO:0007669"/>
    <property type="project" value="InterPro"/>
</dbReference>
<evidence type="ECO:0000313" key="4">
    <source>
        <dbReference type="Proteomes" id="UP001141552"/>
    </source>
</evidence>
<keyword evidence="1" id="KW-0677">Repeat</keyword>
<comment type="caution">
    <text evidence="3">The sequence shown here is derived from an EMBL/GenBank/DDBJ whole genome shotgun (WGS) entry which is preliminary data.</text>
</comment>
<reference evidence="3" key="1">
    <citation type="submission" date="2022-02" db="EMBL/GenBank/DDBJ databases">
        <authorList>
            <person name="Henning P.M."/>
            <person name="McCubbin A.G."/>
            <person name="Shore J.S."/>
        </authorList>
    </citation>
    <scope>NUCLEOTIDE SEQUENCE</scope>
    <source>
        <strain evidence="3">F60SS</strain>
        <tissue evidence="3">Leaves</tissue>
    </source>
</reference>
<dbReference type="OrthoDB" id="1853968at2759"/>
<name>A0A9Q0JLN2_9ROSI</name>
<dbReference type="InterPro" id="IPR011990">
    <property type="entry name" value="TPR-like_helical_dom_sf"/>
</dbReference>
<dbReference type="FunFam" id="1.25.40.10:FF:000184">
    <property type="entry name" value="Pentatricopeptide repeat-containing protein, chloroplastic"/>
    <property type="match status" value="1"/>
</dbReference>
<dbReference type="Pfam" id="PF13041">
    <property type="entry name" value="PPR_2"/>
    <property type="match status" value="1"/>
</dbReference>
<accession>A0A9Q0JLN2</accession>
<dbReference type="InterPro" id="IPR002885">
    <property type="entry name" value="PPR_rpt"/>
</dbReference>
<dbReference type="AlphaFoldDB" id="A0A9Q0JLN2"/>
<dbReference type="Gene3D" id="1.25.40.10">
    <property type="entry name" value="Tetratricopeptide repeat domain"/>
    <property type="match status" value="1"/>
</dbReference>
<dbReference type="Pfam" id="PF01535">
    <property type="entry name" value="PPR"/>
    <property type="match status" value="2"/>
</dbReference>
<evidence type="ECO:0000313" key="3">
    <source>
        <dbReference type="EMBL" id="KAJ4845250.1"/>
    </source>
</evidence>
<dbReference type="Proteomes" id="UP001141552">
    <property type="component" value="Unassembled WGS sequence"/>
</dbReference>